<evidence type="ECO:0000259" key="3">
    <source>
        <dbReference type="Pfam" id="PF01232"/>
    </source>
</evidence>
<evidence type="ECO:0000313" key="5">
    <source>
        <dbReference type="EMBL" id="SDD64551.1"/>
    </source>
</evidence>
<keyword evidence="6" id="KW-1185">Reference proteome</keyword>
<reference evidence="5 6" key="1">
    <citation type="submission" date="2016-10" db="EMBL/GenBank/DDBJ databases">
        <authorList>
            <person name="de Groot N.N."/>
        </authorList>
    </citation>
    <scope>NUCLEOTIDE SEQUENCE [LARGE SCALE GENOMIC DNA]</scope>
    <source>
        <strain evidence="5 6">DSM 22220</strain>
    </source>
</reference>
<dbReference type="InterPro" id="IPR023027">
    <property type="entry name" value="Mannitol_DH_CS"/>
</dbReference>
<dbReference type="OrthoDB" id="271711at2"/>
<dbReference type="InterPro" id="IPR050988">
    <property type="entry name" value="Mannitol_DH/Oxidoreductase"/>
</dbReference>
<name>A0A1G6WFE0_9RHOB</name>
<dbReference type="InterPro" id="IPR000669">
    <property type="entry name" value="Mannitol_DH"/>
</dbReference>
<dbReference type="InterPro" id="IPR013328">
    <property type="entry name" value="6PGD_dom2"/>
</dbReference>
<feature type="domain" description="Mannitol dehydrogenase C-terminal" evidence="4">
    <location>
        <begin position="280"/>
        <end position="440"/>
    </location>
</feature>
<evidence type="ECO:0000256" key="2">
    <source>
        <dbReference type="ARBA" id="ARBA00023027"/>
    </source>
</evidence>
<dbReference type="Gene3D" id="3.40.50.720">
    <property type="entry name" value="NAD(P)-binding Rossmann-like Domain"/>
    <property type="match status" value="1"/>
</dbReference>
<dbReference type="AlphaFoldDB" id="A0A1G6WFE0"/>
<dbReference type="SUPFAM" id="SSF48179">
    <property type="entry name" value="6-phosphogluconate dehydrogenase C-terminal domain-like"/>
    <property type="match status" value="1"/>
</dbReference>
<dbReference type="PANTHER" id="PTHR43362">
    <property type="entry name" value="MANNITOL DEHYDROGENASE DSF1-RELATED"/>
    <property type="match status" value="1"/>
</dbReference>
<dbReference type="GO" id="GO:0016616">
    <property type="term" value="F:oxidoreductase activity, acting on the CH-OH group of donors, NAD or NADP as acceptor"/>
    <property type="evidence" value="ECO:0007669"/>
    <property type="project" value="TreeGrafter"/>
</dbReference>
<sequence length="485" mass="51746">MTRRLTDCTDLPRDVQRPGYDRAAHGIGILHLGLGAFHRAHQAVYTDDALAAEGGDWRIRGANLRSRELPEALNAQNGLYTVVERSGQERARVIGAHGAAIGGDPAAVLRAACDPAIRILSLTVSEKAYGIDRAAMDLDESHAAVAADLARPDAPAGVLGIVTAALRTRRAAGTAPFTALCCDNLPENGALLRAGVLGMARRRDPDLERWIAENVAFPATMVDRITPAVTDRTLEDAAALTGHRDLAAVETEPFSQWVIEDHFPQGRPAWEAGGAELVGDVRAHEAMKLRMLNGSHSLLAYAGQMLDLTYVRDTVDDPDLEPLIRRHMQAAAATLPKAAGIEPDGYARALMARFANPAIAHETLQIATDGTEKVPLRWLAPAADLLRQGGDVRAFQFAVAVWLAWLSDLAQRGEAPNDPRGAALQDLARQAGDDDAALLRGVMGLPGLMPAGLAGDEGFADGVIDRLGAIRRNGLRAVMRQELAA</sequence>
<dbReference type="RefSeq" id="WP_090521190.1">
    <property type="nucleotide sequence ID" value="NZ_FNAH01000002.1"/>
</dbReference>
<dbReference type="Pfam" id="PF08125">
    <property type="entry name" value="Mannitol_dh_C"/>
    <property type="match status" value="1"/>
</dbReference>
<dbReference type="InterPro" id="IPR013118">
    <property type="entry name" value="Mannitol_DH_C"/>
</dbReference>
<organism evidence="5 6">
    <name type="scientific">Paracoccus isoporae</name>
    <dbReference type="NCBI Taxonomy" id="591205"/>
    <lineage>
        <taxon>Bacteria</taxon>
        <taxon>Pseudomonadati</taxon>
        <taxon>Pseudomonadota</taxon>
        <taxon>Alphaproteobacteria</taxon>
        <taxon>Rhodobacterales</taxon>
        <taxon>Paracoccaceae</taxon>
        <taxon>Paracoccus</taxon>
    </lineage>
</organism>
<keyword evidence="1" id="KW-0560">Oxidoreductase</keyword>
<proteinExistence type="predicted"/>
<dbReference type="PANTHER" id="PTHR43362:SF1">
    <property type="entry name" value="MANNITOL DEHYDROGENASE 2-RELATED"/>
    <property type="match status" value="1"/>
</dbReference>
<dbReference type="Proteomes" id="UP000199344">
    <property type="component" value="Unassembled WGS sequence"/>
</dbReference>
<dbReference type="GO" id="GO:0019594">
    <property type="term" value="P:mannitol metabolic process"/>
    <property type="evidence" value="ECO:0007669"/>
    <property type="project" value="InterPro"/>
</dbReference>
<evidence type="ECO:0000313" key="6">
    <source>
        <dbReference type="Proteomes" id="UP000199344"/>
    </source>
</evidence>
<dbReference type="PRINTS" id="PR00084">
    <property type="entry name" value="MTLDHDRGNASE"/>
</dbReference>
<dbReference type="InterPro" id="IPR036291">
    <property type="entry name" value="NAD(P)-bd_dom_sf"/>
</dbReference>
<dbReference type="SUPFAM" id="SSF51735">
    <property type="entry name" value="NAD(P)-binding Rossmann-fold domains"/>
    <property type="match status" value="1"/>
</dbReference>
<feature type="domain" description="Mannitol dehydrogenase N-terminal" evidence="3">
    <location>
        <begin position="28"/>
        <end position="271"/>
    </location>
</feature>
<gene>
    <name evidence="5" type="ORF">SAMN05421538_102120</name>
</gene>
<dbReference type="STRING" id="591205.SAMN05421538_102120"/>
<protein>
    <submittedName>
        <fullName evidence="5">Fructuronate reductase</fullName>
    </submittedName>
</protein>
<evidence type="ECO:0000256" key="1">
    <source>
        <dbReference type="ARBA" id="ARBA00023002"/>
    </source>
</evidence>
<dbReference type="Gene3D" id="1.10.1040.10">
    <property type="entry name" value="N-(1-d-carboxylethyl)-l-norvaline Dehydrogenase, domain 2"/>
    <property type="match status" value="1"/>
</dbReference>
<dbReference type="EMBL" id="FNAH01000002">
    <property type="protein sequence ID" value="SDD64551.1"/>
    <property type="molecule type" value="Genomic_DNA"/>
</dbReference>
<dbReference type="InterPro" id="IPR008927">
    <property type="entry name" value="6-PGluconate_DH-like_C_sf"/>
</dbReference>
<dbReference type="PROSITE" id="PS00974">
    <property type="entry name" value="MANNITOL_DHGENASE"/>
    <property type="match status" value="1"/>
</dbReference>
<dbReference type="InterPro" id="IPR013131">
    <property type="entry name" value="Mannitol_DH_N"/>
</dbReference>
<dbReference type="Pfam" id="PF01232">
    <property type="entry name" value="Mannitol_dh"/>
    <property type="match status" value="1"/>
</dbReference>
<keyword evidence="2" id="KW-0520">NAD</keyword>
<accession>A0A1G6WFE0</accession>
<evidence type="ECO:0000259" key="4">
    <source>
        <dbReference type="Pfam" id="PF08125"/>
    </source>
</evidence>